<evidence type="ECO:0000313" key="1">
    <source>
        <dbReference type="EMBL" id="KAI5673986.1"/>
    </source>
</evidence>
<keyword evidence="2" id="KW-1185">Reference proteome</keyword>
<dbReference type="Proteomes" id="UP001060085">
    <property type="component" value="Linkage Group LG03"/>
</dbReference>
<reference evidence="2" key="1">
    <citation type="journal article" date="2023" name="Nat. Plants">
        <title>Single-cell RNA sequencing provides a high-resolution roadmap for understanding the multicellular compartmentation of specialized metabolism.</title>
        <authorList>
            <person name="Sun S."/>
            <person name="Shen X."/>
            <person name="Li Y."/>
            <person name="Li Y."/>
            <person name="Wang S."/>
            <person name="Li R."/>
            <person name="Zhang H."/>
            <person name="Shen G."/>
            <person name="Guo B."/>
            <person name="Wei J."/>
            <person name="Xu J."/>
            <person name="St-Pierre B."/>
            <person name="Chen S."/>
            <person name="Sun C."/>
        </authorList>
    </citation>
    <scope>NUCLEOTIDE SEQUENCE [LARGE SCALE GENOMIC DNA]</scope>
</reference>
<organism evidence="1 2">
    <name type="scientific">Catharanthus roseus</name>
    <name type="common">Madagascar periwinkle</name>
    <name type="synonym">Vinca rosea</name>
    <dbReference type="NCBI Taxonomy" id="4058"/>
    <lineage>
        <taxon>Eukaryota</taxon>
        <taxon>Viridiplantae</taxon>
        <taxon>Streptophyta</taxon>
        <taxon>Embryophyta</taxon>
        <taxon>Tracheophyta</taxon>
        <taxon>Spermatophyta</taxon>
        <taxon>Magnoliopsida</taxon>
        <taxon>eudicotyledons</taxon>
        <taxon>Gunneridae</taxon>
        <taxon>Pentapetalae</taxon>
        <taxon>asterids</taxon>
        <taxon>lamiids</taxon>
        <taxon>Gentianales</taxon>
        <taxon>Apocynaceae</taxon>
        <taxon>Rauvolfioideae</taxon>
        <taxon>Vinceae</taxon>
        <taxon>Catharanthinae</taxon>
        <taxon>Catharanthus</taxon>
    </lineage>
</organism>
<accession>A0ACC0BMW6</accession>
<comment type="caution">
    <text evidence="1">The sequence shown here is derived from an EMBL/GenBank/DDBJ whole genome shotgun (WGS) entry which is preliminary data.</text>
</comment>
<name>A0ACC0BMW6_CATRO</name>
<evidence type="ECO:0000313" key="2">
    <source>
        <dbReference type="Proteomes" id="UP001060085"/>
    </source>
</evidence>
<dbReference type="EMBL" id="CM044703">
    <property type="protein sequence ID" value="KAI5673986.1"/>
    <property type="molecule type" value="Genomic_DNA"/>
</dbReference>
<proteinExistence type="predicted"/>
<gene>
    <name evidence="1" type="ORF">M9H77_14350</name>
</gene>
<sequence>MYEVTQNVDLSLKVDVLSKKRDEGKLPSHLIENPRANYHQQAKAIITLRSGKLVDNKVGEPIKDSELNKNETERIDMGSKIEKKVENELTSSSNSKTLESSPMTSYKPKKGMKCLFCRIIRQHIMEATEMVYYSFEHALILLLLPGCLALFFVSSLLLVFFYHIVDNVWAMDLSSISVITFA</sequence>
<protein>
    <submittedName>
        <fullName evidence="1">Uncharacterized protein</fullName>
    </submittedName>
</protein>